<proteinExistence type="predicted"/>
<feature type="compositionally biased region" description="Polar residues" evidence="1">
    <location>
        <begin position="345"/>
        <end position="365"/>
    </location>
</feature>
<reference evidence="2 3" key="1">
    <citation type="submission" date="2024-04" db="EMBL/GenBank/DDBJ databases">
        <title>Tritrichomonas musculus Genome.</title>
        <authorList>
            <person name="Alves-Ferreira E."/>
            <person name="Grigg M."/>
            <person name="Lorenzi H."/>
            <person name="Galac M."/>
        </authorList>
    </citation>
    <scope>NUCLEOTIDE SEQUENCE [LARGE SCALE GENOMIC DNA]</scope>
    <source>
        <strain evidence="2 3">EAF2021</strain>
    </source>
</reference>
<dbReference type="EMBL" id="JAPFFF010000020">
    <property type="protein sequence ID" value="KAK8857666.1"/>
    <property type="molecule type" value="Genomic_DNA"/>
</dbReference>
<dbReference type="Gene3D" id="1.20.900.10">
    <property type="entry name" value="Dbl homology (DH) domain"/>
    <property type="match status" value="1"/>
</dbReference>
<evidence type="ECO:0000313" key="2">
    <source>
        <dbReference type="EMBL" id="KAK8857666.1"/>
    </source>
</evidence>
<accession>A0ABR2I5F8</accession>
<feature type="compositionally biased region" description="Low complexity" evidence="1">
    <location>
        <begin position="275"/>
        <end position="287"/>
    </location>
</feature>
<comment type="caution">
    <text evidence="2">The sequence shown here is derived from an EMBL/GenBank/DDBJ whole genome shotgun (WGS) entry which is preliminary data.</text>
</comment>
<feature type="region of interest" description="Disordered" evidence="1">
    <location>
        <begin position="345"/>
        <end position="387"/>
    </location>
</feature>
<dbReference type="Proteomes" id="UP001470230">
    <property type="component" value="Unassembled WGS sequence"/>
</dbReference>
<organism evidence="2 3">
    <name type="scientific">Tritrichomonas musculus</name>
    <dbReference type="NCBI Taxonomy" id="1915356"/>
    <lineage>
        <taxon>Eukaryota</taxon>
        <taxon>Metamonada</taxon>
        <taxon>Parabasalia</taxon>
        <taxon>Tritrichomonadida</taxon>
        <taxon>Tritrichomonadidae</taxon>
        <taxon>Tritrichomonas</taxon>
    </lineage>
</organism>
<evidence type="ECO:0000256" key="1">
    <source>
        <dbReference type="SAM" id="MobiDB-lite"/>
    </source>
</evidence>
<feature type="compositionally biased region" description="Low complexity" evidence="1">
    <location>
        <begin position="320"/>
        <end position="330"/>
    </location>
</feature>
<sequence length="415" mass="46076">MFHSNPSTKSFDLTDSAKSIISKARTTNILFSFKLSESSYKLIKKRISVLQEVQETEQNYLHDIHILIEFWEPAIRHLRLFNESELTQIFKDFPCSTSTRDQTHIPVSNAKRLSATIEEGDVFQSIQSRRRMQKFGTCYAPNSRKLNAFPRSRVRMKVDRKAVALDATELDEKKEKEIDDNKVLKISTFRGVSSDSSSTDNEGKKKSDINSNTDNEVVQVVWTRDDEKKKSEMIQKSDTSDKSSTKISTDKEKSIQNQEESHSPSHTDVKFDIVKSTGNSTTTSTTSGRKKSDTENYKNASSFGSSKIVQTRSHLEPQRSLQSSISSSSSMPCIQMKVCEEMPKNSVNSVSASGQCSSSIATGTPSSVSVSSTESNTSLLVPNSSSEASADNVIASLQGISEQTPSILSISQKKK</sequence>
<evidence type="ECO:0000313" key="3">
    <source>
        <dbReference type="Proteomes" id="UP001470230"/>
    </source>
</evidence>
<feature type="compositionally biased region" description="Polar residues" evidence="1">
    <location>
        <begin position="297"/>
        <end position="312"/>
    </location>
</feature>
<gene>
    <name evidence="2" type="ORF">M9Y10_016073</name>
</gene>
<feature type="compositionally biased region" description="Polar residues" evidence="1">
    <location>
        <begin position="190"/>
        <end position="200"/>
    </location>
</feature>
<protein>
    <recommendedName>
        <fullName evidence="4">DH domain-containing protein</fullName>
    </recommendedName>
</protein>
<keyword evidence="3" id="KW-1185">Reference proteome</keyword>
<feature type="compositionally biased region" description="Basic and acidic residues" evidence="1">
    <location>
        <begin position="223"/>
        <end position="273"/>
    </location>
</feature>
<evidence type="ECO:0008006" key="4">
    <source>
        <dbReference type="Google" id="ProtNLM"/>
    </source>
</evidence>
<dbReference type="SUPFAM" id="SSF48065">
    <property type="entry name" value="DBL homology domain (DH-domain)"/>
    <property type="match status" value="1"/>
</dbReference>
<feature type="compositionally biased region" description="Low complexity" evidence="1">
    <location>
        <begin position="366"/>
        <end position="378"/>
    </location>
</feature>
<feature type="region of interest" description="Disordered" evidence="1">
    <location>
        <begin position="190"/>
        <end position="330"/>
    </location>
</feature>
<dbReference type="InterPro" id="IPR035899">
    <property type="entry name" value="DBL_dom_sf"/>
</dbReference>
<name>A0ABR2I5F8_9EUKA</name>